<dbReference type="KEGG" id="whr:OG579_08400"/>
<dbReference type="Proteomes" id="UP001432128">
    <property type="component" value="Chromosome"/>
</dbReference>
<organism evidence="3 4">
    <name type="scientific">Williamsia herbipolensis</name>
    <dbReference type="NCBI Taxonomy" id="1603258"/>
    <lineage>
        <taxon>Bacteria</taxon>
        <taxon>Bacillati</taxon>
        <taxon>Actinomycetota</taxon>
        <taxon>Actinomycetes</taxon>
        <taxon>Mycobacteriales</taxon>
        <taxon>Nocardiaceae</taxon>
        <taxon>Williamsia</taxon>
    </lineage>
</organism>
<dbReference type="Gene3D" id="3.40.50.2000">
    <property type="entry name" value="Glycogen Phosphorylase B"/>
    <property type="match status" value="2"/>
</dbReference>
<dbReference type="PANTHER" id="PTHR45947:SF13">
    <property type="entry name" value="TRANSFERASE"/>
    <property type="match status" value="1"/>
</dbReference>
<dbReference type="SUPFAM" id="SSF53756">
    <property type="entry name" value="UDP-Glycosyltransferase/glycogen phosphorylase"/>
    <property type="match status" value="1"/>
</dbReference>
<keyword evidence="4" id="KW-1185">Reference proteome</keyword>
<evidence type="ECO:0000313" key="3">
    <source>
        <dbReference type="EMBL" id="WUM21775.1"/>
    </source>
</evidence>
<evidence type="ECO:0000256" key="1">
    <source>
        <dbReference type="ARBA" id="ARBA00022679"/>
    </source>
</evidence>
<dbReference type="GO" id="GO:0016757">
    <property type="term" value="F:glycosyltransferase activity"/>
    <property type="evidence" value="ECO:0007669"/>
    <property type="project" value="UniProtKB-KW"/>
</dbReference>
<evidence type="ECO:0000259" key="2">
    <source>
        <dbReference type="Pfam" id="PF00534"/>
    </source>
</evidence>
<feature type="domain" description="Glycosyl transferase family 1" evidence="2">
    <location>
        <begin position="215"/>
        <end position="336"/>
    </location>
</feature>
<dbReference type="GO" id="GO:1903509">
    <property type="term" value="P:liposaccharide metabolic process"/>
    <property type="evidence" value="ECO:0007669"/>
    <property type="project" value="UniProtKB-ARBA"/>
</dbReference>
<dbReference type="InterPro" id="IPR050194">
    <property type="entry name" value="Glycosyltransferase_grp1"/>
</dbReference>
<dbReference type="CDD" id="cd03801">
    <property type="entry name" value="GT4_PimA-like"/>
    <property type="match status" value="1"/>
</dbReference>
<dbReference type="GO" id="GO:1901137">
    <property type="term" value="P:carbohydrate derivative biosynthetic process"/>
    <property type="evidence" value="ECO:0007669"/>
    <property type="project" value="UniProtKB-ARBA"/>
</dbReference>
<dbReference type="Pfam" id="PF00534">
    <property type="entry name" value="Glycos_transf_1"/>
    <property type="match status" value="1"/>
</dbReference>
<dbReference type="AlphaFoldDB" id="A0AAU4K6T7"/>
<evidence type="ECO:0000313" key="4">
    <source>
        <dbReference type="Proteomes" id="UP001432128"/>
    </source>
</evidence>
<proteinExistence type="predicted"/>
<reference evidence="3 4" key="1">
    <citation type="submission" date="2022-10" db="EMBL/GenBank/DDBJ databases">
        <title>The complete genomes of actinobacterial strains from the NBC collection.</title>
        <authorList>
            <person name="Joergensen T.S."/>
            <person name="Alvarez Arevalo M."/>
            <person name="Sterndorff E.B."/>
            <person name="Faurdal D."/>
            <person name="Vuksanovic O."/>
            <person name="Mourched A.-S."/>
            <person name="Charusanti P."/>
            <person name="Shaw S."/>
            <person name="Blin K."/>
            <person name="Weber T."/>
        </authorList>
    </citation>
    <scope>NUCLEOTIDE SEQUENCE [LARGE SCALE GENOMIC DNA]</scope>
    <source>
        <strain evidence="3 4">NBC_00319</strain>
    </source>
</reference>
<keyword evidence="1" id="KW-0808">Transferase</keyword>
<dbReference type="PANTHER" id="PTHR45947">
    <property type="entry name" value="SULFOQUINOVOSYL TRANSFERASE SQD2"/>
    <property type="match status" value="1"/>
</dbReference>
<protein>
    <submittedName>
        <fullName evidence="3">Glycosyltransferase family 4 protein</fullName>
    </submittedName>
</protein>
<accession>A0AAU4K6T7</accession>
<dbReference type="EMBL" id="CP108021">
    <property type="protein sequence ID" value="WUM21775.1"/>
    <property type="molecule type" value="Genomic_DNA"/>
</dbReference>
<name>A0AAU4K6T7_9NOCA</name>
<sequence length="401" mass="44117">MRIAIVHSFYASAVPSGENAAVELQVAALRRAGHEVHLLSRNTDAERGRNPRTYAARAAVNTLSIRGASSAPDFSEINPDIIHVHNLHPNFGDTWIDGHRARVVSTLHNYRPVCARGTLWRDGHDCFRCPESTSLHALRHRCYHDSRIATLPLAIASREHGRHSRVITQSAHNIVLNTGALSIFRNYFPGTPFSVIPNFVASPSFREIAPPPTTKFPRWLFAGRLSSEKGIQWLLEHWPPDTALLVAGDGPERPVVEEHARRPGSLISYVGSLSRAELDAYMESVTGVIIPSLWTEGLPTVALEAQACGTPVVISNKCASADQITRHGGGLQFDPTEGIRGLSGSMSQIAGSRGQFSRCARQTFLDHFSEEVWVQRITALYSDIRRRNERPTSADRLGGAP</sequence>
<gene>
    <name evidence="3" type="ORF">OG579_08400</name>
</gene>
<dbReference type="RefSeq" id="WP_328858759.1">
    <property type="nucleotide sequence ID" value="NZ_CP108021.1"/>
</dbReference>
<dbReference type="InterPro" id="IPR001296">
    <property type="entry name" value="Glyco_trans_1"/>
</dbReference>